<protein>
    <submittedName>
        <fullName evidence="1">Uncharacterized protein</fullName>
    </submittedName>
</protein>
<accession>A0ABU0I0Q1</accession>
<name>A0ABU0I0Q1_9HYPH</name>
<reference evidence="1 2" key="1">
    <citation type="submission" date="2023-07" db="EMBL/GenBank/DDBJ databases">
        <title>Genomic Encyclopedia of Type Strains, Phase IV (KMG-IV): sequencing the most valuable type-strain genomes for metagenomic binning, comparative biology and taxonomic classification.</title>
        <authorList>
            <person name="Goeker M."/>
        </authorList>
    </citation>
    <scope>NUCLEOTIDE SEQUENCE [LARGE SCALE GENOMIC DNA]</scope>
    <source>
        <strain evidence="1 2">DSM 19013</strain>
    </source>
</reference>
<dbReference type="Proteomes" id="UP001231124">
    <property type="component" value="Unassembled WGS sequence"/>
</dbReference>
<evidence type="ECO:0000313" key="2">
    <source>
        <dbReference type="Proteomes" id="UP001231124"/>
    </source>
</evidence>
<gene>
    <name evidence="1" type="ORF">QO012_002187</name>
</gene>
<sequence length="86" mass="9643">MSYHDPIAEIRRLGAGPRIGAIVLAEQIVDSHIGGFGPPENRRLALDAMLRDLARLRRRDPALDGFVTQIETYIDGLHRELDRRAA</sequence>
<comment type="caution">
    <text evidence="1">The sequence shown here is derived from an EMBL/GenBank/DDBJ whole genome shotgun (WGS) entry which is preliminary data.</text>
</comment>
<dbReference type="EMBL" id="JAUSVP010000005">
    <property type="protein sequence ID" value="MDQ0447687.1"/>
    <property type="molecule type" value="Genomic_DNA"/>
</dbReference>
<evidence type="ECO:0000313" key="1">
    <source>
        <dbReference type="EMBL" id="MDQ0447687.1"/>
    </source>
</evidence>
<organism evidence="1 2">
    <name type="scientific">Methylobacterium aerolatum</name>
    <dbReference type="NCBI Taxonomy" id="418708"/>
    <lineage>
        <taxon>Bacteria</taxon>
        <taxon>Pseudomonadati</taxon>
        <taxon>Pseudomonadota</taxon>
        <taxon>Alphaproteobacteria</taxon>
        <taxon>Hyphomicrobiales</taxon>
        <taxon>Methylobacteriaceae</taxon>
        <taxon>Methylobacterium</taxon>
    </lineage>
</organism>
<proteinExistence type="predicted"/>
<keyword evidence="2" id="KW-1185">Reference proteome</keyword>
<dbReference type="RefSeq" id="WP_238202849.1">
    <property type="nucleotide sequence ID" value="NZ_BPQE01000011.1"/>
</dbReference>